<organism evidence="1 2">
    <name type="scientific">Mycolicibacterium insubricum</name>
    <dbReference type="NCBI Taxonomy" id="444597"/>
    <lineage>
        <taxon>Bacteria</taxon>
        <taxon>Bacillati</taxon>
        <taxon>Actinomycetota</taxon>
        <taxon>Actinomycetes</taxon>
        <taxon>Mycobacteriales</taxon>
        <taxon>Mycobacteriaceae</taxon>
        <taxon>Mycolicibacterium</taxon>
    </lineage>
</organism>
<dbReference type="EMBL" id="MVHS01000020">
    <property type="protein sequence ID" value="ORA70598.1"/>
    <property type="molecule type" value="Genomic_DNA"/>
</dbReference>
<protein>
    <submittedName>
        <fullName evidence="1">Uncharacterized protein</fullName>
    </submittedName>
</protein>
<dbReference type="AlphaFoldDB" id="A0A1X0DE09"/>
<evidence type="ECO:0000313" key="2">
    <source>
        <dbReference type="Proteomes" id="UP000192801"/>
    </source>
</evidence>
<comment type="caution">
    <text evidence="1">The sequence shown here is derived from an EMBL/GenBank/DDBJ whole genome shotgun (WGS) entry which is preliminary data.</text>
</comment>
<proteinExistence type="predicted"/>
<dbReference type="OrthoDB" id="4763980at2"/>
<gene>
    <name evidence="1" type="ORF">BST26_10520</name>
</gene>
<name>A0A1X0DE09_9MYCO</name>
<evidence type="ECO:0000313" key="1">
    <source>
        <dbReference type="EMBL" id="ORA70598.1"/>
    </source>
</evidence>
<reference evidence="1 2" key="1">
    <citation type="submission" date="2016-12" db="EMBL/GenBank/DDBJ databases">
        <title>The new phylogeny of genus Mycobacterium.</title>
        <authorList>
            <person name="Tortoli E."/>
            <person name="Trovato A."/>
            <person name="Cirillo D.M."/>
        </authorList>
    </citation>
    <scope>NUCLEOTIDE SEQUENCE [LARGE SCALE GENOMIC DNA]</scope>
    <source>
        <strain evidence="1 2">DSM 45130</strain>
    </source>
</reference>
<dbReference type="Proteomes" id="UP000192801">
    <property type="component" value="Unassembled WGS sequence"/>
</dbReference>
<sequence length="279" mass="29834">MSFPGYPQQHFGQMPYRGAPVPHPQATFPGYPVTPPRSGGGEALVSVLLLLPMLVLIFLGDVLPLLVPDLDVPGRSGWWSAGWGIALGVYFILLVLVRGRSVGRRVGAVFLALPAAVFFSGPSVWHEVTGHYGWPLSNSFTVGRLIAVFVLVVLAWGVARRRSALWLVGLVLTFIVVALWLWARDSVVNSWSPDTDMVLLLIVSYYGAMIAGVLCCWAFDAMGSGGRGRYPVAMTPGMAPGQHPGMAQQMYPQPGSGGFGYPPSGPAPGRGSGYNPMAR</sequence>
<dbReference type="RefSeq" id="WP_083030816.1">
    <property type="nucleotide sequence ID" value="NZ_AP022618.1"/>
</dbReference>
<accession>A0A1X0DE09</accession>
<dbReference type="STRING" id="444597.BST26_10520"/>
<keyword evidence="2" id="KW-1185">Reference proteome</keyword>